<feature type="compositionally biased region" description="Polar residues" evidence="2">
    <location>
        <begin position="1"/>
        <end position="10"/>
    </location>
</feature>
<dbReference type="Gene3D" id="1.10.287.1490">
    <property type="match status" value="1"/>
</dbReference>
<reference evidence="3" key="1">
    <citation type="submission" date="2023-06" db="EMBL/GenBank/DDBJ databases">
        <title>Genome-scale phylogeny and comparative genomics of the fungal order Sordariales.</title>
        <authorList>
            <consortium name="Lawrence Berkeley National Laboratory"/>
            <person name="Hensen N."/>
            <person name="Bonometti L."/>
            <person name="Westerberg I."/>
            <person name="Brannstrom I.O."/>
            <person name="Guillou S."/>
            <person name="Cros-Aarteil S."/>
            <person name="Calhoun S."/>
            <person name="Haridas S."/>
            <person name="Kuo A."/>
            <person name="Mondo S."/>
            <person name="Pangilinan J."/>
            <person name="Riley R."/>
            <person name="Labutti K."/>
            <person name="Andreopoulos B."/>
            <person name="Lipzen A."/>
            <person name="Chen C."/>
            <person name="Yanf M."/>
            <person name="Daum C."/>
            <person name="Ng V."/>
            <person name="Clum A."/>
            <person name="Steindorff A."/>
            <person name="Ohm R."/>
            <person name="Martin F."/>
            <person name="Silar P."/>
            <person name="Natvig D."/>
            <person name="Lalanne C."/>
            <person name="Gautier V."/>
            <person name="Ament-Velasquez S.L."/>
            <person name="Kruys A."/>
            <person name="Hutchinson M.I."/>
            <person name="Powell A.J."/>
            <person name="Barry K."/>
            <person name="Miller A.N."/>
            <person name="Grigoriev I.V."/>
            <person name="Debuchy R."/>
            <person name="Gladieux P."/>
            <person name="Thoren M.H."/>
            <person name="Johannesson H."/>
        </authorList>
    </citation>
    <scope>NUCLEOTIDE SEQUENCE</scope>
    <source>
        <strain evidence="3">SMH4607-1</strain>
    </source>
</reference>
<dbReference type="EMBL" id="JAUKUA010000001">
    <property type="protein sequence ID" value="KAK0729538.1"/>
    <property type="molecule type" value="Genomic_DNA"/>
</dbReference>
<dbReference type="Proteomes" id="UP001172102">
    <property type="component" value="Unassembled WGS sequence"/>
</dbReference>
<proteinExistence type="predicted"/>
<name>A0AA40B8C6_9PEZI</name>
<accession>A0AA40B8C6</accession>
<evidence type="ECO:0000256" key="1">
    <source>
        <dbReference type="SAM" id="Coils"/>
    </source>
</evidence>
<evidence type="ECO:0000313" key="3">
    <source>
        <dbReference type="EMBL" id="KAK0729538.1"/>
    </source>
</evidence>
<evidence type="ECO:0000256" key="2">
    <source>
        <dbReference type="SAM" id="MobiDB-lite"/>
    </source>
</evidence>
<evidence type="ECO:0000313" key="4">
    <source>
        <dbReference type="Proteomes" id="UP001172102"/>
    </source>
</evidence>
<dbReference type="AlphaFoldDB" id="A0AA40B8C6"/>
<protein>
    <submittedName>
        <fullName evidence="3">Uncharacterized protein</fullName>
    </submittedName>
</protein>
<feature type="region of interest" description="Disordered" evidence="2">
    <location>
        <begin position="1"/>
        <end position="35"/>
    </location>
</feature>
<comment type="caution">
    <text evidence="3">The sequence shown here is derived from an EMBL/GenBank/DDBJ whole genome shotgun (WGS) entry which is preliminary data.</text>
</comment>
<gene>
    <name evidence="3" type="ORF">B0H67DRAFT_2066</name>
</gene>
<keyword evidence="4" id="KW-1185">Reference proteome</keyword>
<organism evidence="3 4">
    <name type="scientific">Lasiosphaeris hirsuta</name>
    <dbReference type="NCBI Taxonomy" id="260670"/>
    <lineage>
        <taxon>Eukaryota</taxon>
        <taxon>Fungi</taxon>
        <taxon>Dikarya</taxon>
        <taxon>Ascomycota</taxon>
        <taxon>Pezizomycotina</taxon>
        <taxon>Sordariomycetes</taxon>
        <taxon>Sordariomycetidae</taxon>
        <taxon>Sordariales</taxon>
        <taxon>Lasiosphaeriaceae</taxon>
        <taxon>Lasiosphaeris</taxon>
    </lineage>
</organism>
<keyword evidence="1" id="KW-0175">Coiled coil</keyword>
<sequence>MPRKQNSPTGDVNLVLDEHQAESFSRPKPQPHKREAVGDAIVELKTNEDHINKMEKKKNQMQEKHRKMAAEVKQTKLSMAKLGKENNDLKTAVDDLERNNSSLKAAVKKAKRRAWELEYDVRDLEQEVKTLRDWLRNSVALVGGIDKNPGYTARSALEISQEEEIGRLKGRIRDLEYSREGTQ</sequence>
<feature type="coiled-coil region" evidence="1">
    <location>
        <begin position="44"/>
        <end position="127"/>
    </location>
</feature>
<dbReference type="SUPFAM" id="SSF90257">
    <property type="entry name" value="Myosin rod fragments"/>
    <property type="match status" value="1"/>
</dbReference>